<keyword evidence="3" id="KW-0813">Transport</keyword>
<evidence type="ECO:0000256" key="9">
    <source>
        <dbReference type="PROSITE-ProRule" id="PRU00221"/>
    </source>
</evidence>
<evidence type="ECO:0000256" key="2">
    <source>
        <dbReference type="ARBA" id="ARBA00009358"/>
    </source>
</evidence>
<dbReference type="PANTHER" id="PTHR13923:SF11">
    <property type="entry name" value="SECRETORY 31, ISOFORM D"/>
    <property type="match status" value="1"/>
</dbReference>
<dbReference type="PROSITE" id="PS50082">
    <property type="entry name" value="WD_REPEATS_2"/>
    <property type="match status" value="1"/>
</dbReference>
<feature type="non-terminal residue" evidence="10">
    <location>
        <position position="1"/>
    </location>
</feature>
<name>A0ABC8RSJ5_9AQUA</name>
<dbReference type="AlphaFoldDB" id="A0ABC8RSJ5"/>
<sequence length="100" mass="10752">GIWNPNALICSEASESALIQHLSRHRGPVRGLEFNSLSPNHLVSGADEGEICIWDISKPAEPTHFPPLKGSGSATQGEISFLSWNSKVQHILASTSYNGT</sequence>
<feature type="repeat" description="WD" evidence="9">
    <location>
        <begin position="22"/>
        <end position="57"/>
    </location>
</feature>
<dbReference type="SUPFAM" id="SSF50978">
    <property type="entry name" value="WD40 repeat-like"/>
    <property type="match status" value="1"/>
</dbReference>
<evidence type="ECO:0000256" key="1">
    <source>
        <dbReference type="ARBA" id="ARBA00004240"/>
    </source>
</evidence>
<dbReference type="InterPro" id="IPR036322">
    <property type="entry name" value="WD40_repeat_dom_sf"/>
</dbReference>
<evidence type="ECO:0000256" key="4">
    <source>
        <dbReference type="ARBA" id="ARBA00022574"/>
    </source>
</evidence>
<reference evidence="10 11" key="1">
    <citation type="submission" date="2024-02" db="EMBL/GenBank/DDBJ databases">
        <authorList>
            <person name="Vignale AGUSTIN F."/>
            <person name="Sosa J E."/>
            <person name="Modenutti C."/>
        </authorList>
    </citation>
    <scope>NUCLEOTIDE SEQUENCE [LARGE SCALE GENOMIC DNA]</scope>
</reference>
<dbReference type="EMBL" id="CAUOFW020001691">
    <property type="protein sequence ID" value="CAK9147520.1"/>
    <property type="molecule type" value="Genomic_DNA"/>
</dbReference>
<dbReference type="InterPro" id="IPR040251">
    <property type="entry name" value="SEC31-like"/>
</dbReference>
<evidence type="ECO:0000256" key="8">
    <source>
        <dbReference type="ARBA" id="ARBA00022927"/>
    </source>
</evidence>
<comment type="caution">
    <text evidence="10">The sequence shown here is derived from an EMBL/GenBank/DDBJ whole genome shotgun (WGS) entry which is preliminary data.</text>
</comment>
<feature type="non-terminal residue" evidence="10">
    <location>
        <position position="100"/>
    </location>
</feature>
<keyword evidence="4 9" id="KW-0853">WD repeat</keyword>
<evidence type="ECO:0000256" key="6">
    <source>
        <dbReference type="ARBA" id="ARBA00022824"/>
    </source>
</evidence>
<comment type="subcellular location">
    <subcellularLocation>
        <location evidence="1">Endoplasmic reticulum</location>
    </subcellularLocation>
</comment>
<dbReference type="PANTHER" id="PTHR13923">
    <property type="entry name" value="SEC31-RELATED PROTEIN"/>
    <property type="match status" value="1"/>
</dbReference>
<evidence type="ECO:0000256" key="7">
    <source>
        <dbReference type="ARBA" id="ARBA00022892"/>
    </source>
</evidence>
<accession>A0ABC8RSJ5</accession>
<evidence type="ECO:0000313" key="10">
    <source>
        <dbReference type="EMBL" id="CAK9147520.1"/>
    </source>
</evidence>
<keyword evidence="7" id="KW-0931">ER-Golgi transport</keyword>
<organism evidence="10 11">
    <name type="scientific">Ilex paraguariensis</name>
    <name type="common">yerba mate</name>
    <dbReference type="NCBI Taxonomy" id="185542"/>
    <lineage>
        <taxon>Eukaryota</taxon>
        <taxon>Viridiplantae</taxon>
        <taxon>Streptophyta</taxon>
        <taxon>Embryophyta</taxon>
        <taxon>Tracheophyta</taxon>
        <taxon>Spermatophyta</taxon>
        <taxon>Magnoliopsida</taxon>
        <taxon>eudicotyledons</taxon>
        <taxon>Gunneridae</taxon>
        <taxon>Pentapetalae</taxon>
        <taxon>asterids</taxon>
        <taxon>campanulids</taxon>
        <taxon>Aquifoliales</taxon>
        <taxon>Aquifoliaceae</taxon>
        <taxon>Ilex</taxon>
    </lineage>
</organism>
<gene>
    <name evidence="10" type="ORF">ILEXP_LOCUS15425</name>
</gene>
<protein>
    <submittedName>
        <fullName evidence="10">Uncharacterized protein</fullName>
    </submittedName>
</protein>
<dbReference type="GO" id="GO:0016192">
    <property type="term" value="P:vesicle-mediated transport"/>
    <property type="evidence" value="ECO:0007669"/>
    <property type="project" value="UniProtKB-KW"/>
</dbReference>
<dbReference type="InterPro" id="IPR001680">
    <property type="entry name" value="WD40_rpt"/>
</dbReference>
<evidence type="ECO:0000256" key="5">
    <source>
        <dbReference type="ARBA" id="ARBA00022737"/>
    </source>
</evidence>
<dbReference type="PROSITE" id="PS50294">
    <property type="entry name" value="WD_REPEATS_REGION"/>
    <property type="match status" value="1"/>
</dbReference>
<evidence type="ECO:0000313" key="11">
    <source>
        <dbReference type="Proteomes" id="UP001642360"/>
    </source>
</evidence>
<dbReference type="GO" id="GO:0005783">
    <property type="term" value="C:endoplasmic reticulum"/>
    <property type="evidence" value="ECO:0007669"/>
    <property type="project" value="UniProtKB-SubCell"/>
</dbReference>
<evidence type="ECO:0000256" key="3">
    <source>
        <dbReference type="ARBA" id="ARBA00022448"/>
    </source>
</evidence>
<keyword evidence="5" id="KW-0677">Repeat</keyword>
<dbReference type="SMART" id="SM00320">
    <property type="entry name" value="WD40"/>
    <property type="match status" value="1"/>
</dbReference>
<dbReference type="Proteomes" id="UP001642360">
    <property type="component" value="Unassembled WGS sequence"/>
</dbReference>
<dbReference type="Gene3D" id="2.130.10.10">
    <property type="entry name" value="YVTN repeat-like/Quinoprotein amine dehydrogenase"/>
    <property type="match status" value="1"/>
</dbReference>
<dbReference type="InterPro" id="IPR015943">
    <property type="entry name" value="WD40/YVTN_repeat-like_dom_sf"/>
</dbReference>
<comment type="similarity">
    <text evidence="2">Belongs to the WD repeat SEC31 family.</text>
</comment>
<proteinExistence type="inferred from homology"/>
<keyword evidence="11" id="KW-1185">Reference proteome</keyword>
<keyword evidence="6" id="KW-0256">Endoplasmic reticulum</keyword>
<dbReference type="GO" id="GO:0015031">
    <property type="term" value="P:protein transport"/>
    <property type="evidence" value="ECO:0007669"/>
    <property type="project" value="UniProtKB-KW"/>
</dbReference>
<keyword evidence="8" id="KW-0653">Protein transport</keyword>